<accession>A0A9Q4T4X3</accession>
<dbReference type="RefSeq" id="WP_161591374.1">
    <property type="nucleotide sequence ID" value="NZ_RPBY01000007.1"/>
</dbReference>
<evidence type="ECO:0000256" key="2">
    <source>
        <dbReference type="ARBA" id="ARBA00023315"/>
    </source>
</evidence>
<feature type="domain" description="N-acetyltransferase" evidence="3">
    <location>
        <begin position="3"/>
        <end position="152"/>
    </location>
</feature>
<comment type="caution">
    <text evidence="4">The sequence shown here is derived from an EMBL/GenBank/DDBJ whole genome shotgun (WGS) entry which is preliminary data.</text>
</comment>
<proteinExistence type="predicted"/>
<gene>
    <name evidence="4" type="ORF">EHJ13_18075</name>
</gene>
<evidence type="ECO:0000313" key="5">
    <source>
        <dbReference type="Proteomes" id="UP000778262"/>
    </source>
</evidence>
<dbReference type="PROSITE" id="PS51186">
    <property type="entry name" value="GNAT"/>
    <property type="match status" value="1"/>
</dbReference>
<dbReference type="SUPFAM" id="SSF55729">
    <property type="entry name" value="Acyl-CoA N-acyltransferases (Nat)"/>
    <property type="match status" value="1"/>
</dbReference>
<protein>
    <submittedName>
        <fullName evidence="4">GNAT family N-acetyltransferase</fullName>
    </submittedName>
</protein>
<dbReference type="PANTHER" id="PTHR43800:SF1">
    <property type="entry name" value="PEPTIDYL-LYSINE N-ACETYLTRANSFERASE YJAB"/>
    <property type="match status" value="1"/>
</dbReference>
<name>A0A9Q4T4X3_9ENTR</name>
<dbReference type="InterPro" id="IPR016181">
    <property type="entry name" value="Acyl_CoA_acyltransferase"/>
</dbReference>
<keyword evidence="2" id="KW-0012">Acyltransferase</keyword>
<evidence type="ECO:0000259" key="3">
    <source>
        <dbReference type="PROSITE" id="PS51186"/>
    </source>
</evidence>
<dbReference type="GO" id="GO:0016747">
    <property type="term" value="F:acyltransferase activity, transferring groups other than amino-acyl groups"/>
    <property type="evidence" value="ECO:0007669"/>
    <property type="project" value="InterPro"/>
</dbReference>
<dbReference type="Pfam" id="PF00583">
    <property type="entry name" value="Acetyltransf_1"/>
    <property type="match status" value="1"/>
</dbReference>
<keyword evidence="1" id="KW-0808">Transferase</keyword>
<sequence>MAFRIRKTAAEDIAWLEDVERSADSAFAAIPALAWVATDGVQPQALHYQLLATGYCAVAVDDADTPVGFINGEYVADELHILGVAVARDYQGNGLGKMLMAGAIGDARDRHLAALTLTTFRDVPWNRPFYERLGFRVIADDALSARLARLLEEEAAHGFCRADRCAMRLTFSLPGGA</sequence>
<dbReference type="InterPro" id="IPR000182">
    <property type="entry name" value="GNAT_dom"/>
</dbReference>
<evidence type="ECO:0000313" key="4">
    <source>
        <dbReference type="EMBL" id="NCH89324.1"/>
    </source>
</evidence>
<dbReference type="EMBL" id="RPBY01000007">
    <property type="protein sequence ID" value="NCH89324.1"/>
    <property type="molecule type" value="Genomic_DNA"/>
</dbReference>
<dbReference type="PANTHER" id="PTHR43800">
    <property type="entry name" value="PEPTIDYL-LYSINE N-ACETYLTRANSFERASE YJAB"/>
    <property type="match status" value="1"/>
</dbReference>
<dbReference type="Proteomes" id="UP000778262">
    <property type="component" value="Unassembled WGS sequence"/>
</dbReference>
<dbReference type="Gene3D" id="3.40.630.30">
    <property type="match status" value="1"/>
</dbReference>
<dbReference type="AlphaFoldDB" id="A0A9Q4T4X3"/>
<dbReference type="CDD" id="cd04301">
    <property type="entry name" value="NAT_SF"/>
    <property type="match status" value="1"/>
</dbReference>
<evidence type="ECO:0000256" key="1">
    <source>
        <dbReference type="ARBA" id="ARBA00022679"/>
    </source>
</evidence>
<reference evidence="4" key="1">
    <citation type="submission" date="2018-11" db="EMBL/GenBank/DDBJ databases">
        <title>Genomics analysis of Putative Virulence Factors on Adhesion and Cytotoxicity for Cronobacter spp.</title>
        <authorList>
            <person name="Cui J."/>
        </authorList>
    </citation>
    <scope>NUCLEOTIDE SEQUENCE</scope>
    <source>
        <strain evidence="4">SD69</strain>
    </source>
</reference>
<organism evidence="4 5">
    <name type="scientific">Cronobacter dublinensis</name>
    <dbReference type="NCBI Taxonomy" id="413497"/>
    <lineage>
        <taxon>Bacteria</taxon>
        <taxon>Pseudomonadati</taxon>
        <taxon>Pseudomonadota</taxon>
        <taxon>Gammaproteobacteria</taxon>
        <taxon>Enterobacterales</taxon>
        <taxon>Enterobacteriaceae</taxon>
        <taxon>Cronobacter</taxon>
    </lineage>
</organism>